<name>A0AC60PQ71_IXOPE</name>
<keyword evidence="2" id="KW-1185">Reference proteome</keyword>
<reference evidence="1 2" key="1">
    <citation type="journal article" date="2020" name="Cell">
        <title>Large-Scale Comparative Analyses of Tick Genomes Elucidate Their Genetic Diversity and Vector Capacities.</title>
        <authorList>
            <consortium name="Tick Genome and Microbiome Consortium (TIGMIC)"/>
            <person name="Jia N."/>
            <person name="Wang J."/>
            <person name="Shi W."/>
            <person name="Du L."/>
            <person name="Sun Y."/>
            <person name="Zhan W."/>
            <person name="Jiang J.F."/>
            <person name="Wang Q."/>
            <person name="Zhang B."/>
            <person name="Ji P."/>
            <person name="Bell-Sakyi L."/>
            <person name="Cui X.M."/>
            <person name="Yuan T.T."/>
            <person name="Jiang B.G."/>
            <person name="Yang W.F."/>
            <person name="Lam T.T."/>
            <person name="Chang Q.C."/>
            <person name="Ding S.J."/>
            <person name="Wang X.J."/>
            <person name="Zhu J.G."/>
            <person name="Ruan X.D."/>
            <person name="Zhao L."/>
            <person name="Wei J.T."/>
            <person name="Ye R.Z."/>
            <person name="Que T.C."/>
            <person name="Du C.H."/>
            <person name="Zhou Y.H."/>
            <person name="Cheng J.X."/>
            <person name="Dai P.F."/>
            <person name="Guo W.B."/>
            <person name="Han X.H."/>
            <person name="Huang E.J."/>
            <person name="Li L.F."/>
            <person name="Wei W."/>
            <person name="Gao Y.C."/>
            <person name="Liu J.Z."/>
            <person name="Shao H.Z."/>
            <person name="Wang X."/>
            <person name="Wang C.C."/>
            <person name="Yang T.C."/>
            <person name="Huo Q.B."/>
            <person name="Li W."/>
            <person name="Chen H.Y."/>
            <person name="Chen S.E."/>
            <person name="Zhou L.G."/>
            <person name="Ni X.B."/>
            <person name="Tian J.H."/>
            <person name="Sheng Y."/>
            <person name="Liu T."/>
            <person name="Pan Y.S."/>
            <person name="Xia L.Y."/>
            <person name="Li J."/>
            <person name="Zhao F."/>
            <person name="Cao W.C."/>
        </authorList>
    </citation>
    <scope>NUCLEOTIDE SEQUENCE [LARGE SCALE GENOMIC DNA]</scope>
    <source>
        <strain evidence="1">Iper-2018</strain>
    </source>
</reference>
<gene>
    <name evidence="1" type="ORF">HPB47_001117</name>
</gene>
<accession>A0AC60PQ71</accession>
<protein>
    <submittedName>
        <fullName evidence="1">Uncharacterized protein</fullName>
    </submittedName>
</protein>
<organism evidence="1 2">
    <name type="scientific">Ixodes persulcatus</name>
    <name type="common">Taiga tick</name>
    <dbReference type="NCBI Taxonomy" id="34615"/>
    <lineage>
        <taxon>Eukaryota</taxon>
        <taxon>Metazoa</taxon>
        <taxon>Ecdysozoa</taxon>
        <taxon>Arthropoda</taxon>
        <taxon>Chelicerata</taxon>
        <taxon>Arachnida</taxon>
        <taxon>Acari</taxon>
        <taxon>Parasitiformes</taxon>
        <taxon>Ixodida</taxon>
        <taxon>Ixodoidea</taxon>
        <taxon>Ixodidae</taxon>
        <taxon>Ixodinae</taxon>
        <taxon>Ixodes</taxon>
    </lineage>
</organism>
<comment type="caution">
    <text evidence="1">The sequence shown here is derived from an EMBL/GenBank/DDBJ whole genome shotgun (WGS) entry which is preliminary data.</text>
</comment>
<sequence>MVTARKADVRKNAAAQRYQFDDELPEGSEVQGGDRRKRLFSKELRCMMYGFGDDQNPYTESVDLLEDLVIEFIIEMTHKAMEIGRTGRVQVEDIVFLVRKDPRKYARVKDLLTMNEELKKARKAFDEVKVSSVLNRDVKGFGKQHLTDKNEDTCWNSDQGSPQWVHVEFPSPVLPSELQLQFQGGFAGKEMHLQVKTPGQPDGTASPRKHEEMNRPRAADEPTTFYPAVEYGLYRVGPLLHRFMTILEWQTGQKRMTLFVFSLGLLCLFMLLSKNAPFVCSLTFFVMAAHISTSPTPNSRGPNEEQTGTLSNRRNQGLPLELKPLPLKTKKSMRPTMDNQSTQTPAAAAVVYLPVAPRTPTPFHGEAHKDIEVWLQHYERVARHNGWTADQCLQNICFSLEGTASHWFENYEASFTTWDSCATELKWTFINHHRWQRAEDLLQARVQGPNKSVTSYVEDFLRLSARADPEAAEEKKVCVRGAKGEIFGGLVRNPPMTVDAFVREATNVERAQTARASHYHRLAGTPSAPTVTASPLDLNTSGVDSLREIVRDIVQEEFRKILPAADRPSSLSLAEVVREEIHRAFRPETPVTVAVQEEPAPRVHTWRLPDVNLLRRSTPDARKIGRMFAQNKLRQERPTCGGWPTGDHCATTAVRLTTSTEGAHTAKWAYKGLRRTTLGQGMANALVTSRSTFDVRHPQHRLSALNPAHHRQDIQHLQCHDPPREPVSPASTGKLTPGGGVAEDDRSKEPPRTTERSHSPDATHYNDAPASVSYNLNVIIDGHDASALVDAGADYSVLSGRLSRRLRKVTTSWEGPQIRTAGGHLITPRREEFSRDRAFSDLTTSVTSGFGSQPDALRLRHDAAAWTNRNTEHGDLSGTDCRFAPAMATVPPWHLPIGLGSTPSEPQSGTNKSKSTAATTQPAWPAPTAGTVGQAPVQPSQVTKPSPAVKPEQESKLDPPLSDDIYNSHLTPRRSTSRLELTDQESWDDVNLFSRKSSASEGIMTKTSAESGSFVHEKRNGAGGSPSEPRLYPRSLATVPLVQPIIQPLYSLYGGYNRYGSMVGYGSSYGPAYGSGYSYSPERQLVFGPSYPNYTAGPWYPGFVPRAPTGPYQPVPPPYGTTRKPLLHSRNLSTSTARQPAKKPGLTDCGPQKKTDKKPGPKEASVQSSKLPLLSTKGQGGAVKGSAKESGKGGAKGAVKGATKNAEENKDAGMSGLPTNGKDAPEQESNCGGKDVAGNKNTAKDKGPAKDKNVGKDENAGKDKDTGKGRDVSKKNTTSNGRDTTREKISVKCRNLANDSEKKQGREETSSDT</sequence>
<dbReference type="Proteomes" id="UP000805193">
    <property type="component" value="Unassembled WGS sequence"/>
</dbReference>
<proteinExistence type="predicted"/>
<evidence type="ECO:0000313" key="1">
    <source>
        <dbReference type="EMBL" id="KAG0423099.1"/>
    </source>
</evidence>
<evidence type="ECO:0000313" key="2">
    <source>
        <dbReference type="Proteomes" id="UP000805193"/>
    </source>
</evidence>
<dbReference type="EMBL" id="JABSTQ010010147">
    <property type="protein sequence ID" value="KAG0423099.1"/>
    <property type="molecule type" value="Genomic_DNA"/>
</dbReference>